<sequence>MERQVSADSERGRGADGPWTHGHAVVDDVRLHYVAAGDEDDPLVVLLHGFPDFWNSWRDQIPALADAGYRVVAPDMRGYNRSEKPHGVEAYRVERLVGDVAGLVEYFGREQAHVVGHDWGGIVAWETASRRPEVVEKLAVLNAPHFGRYREVLRDSPEQRRRSWYAAAFQIPWLPETLLGAFECAGIGALLRATADPDTFSEADLRRYREAICRPGALTAALNYYRALARDGLREEIGALLGRERPPREVPVPTQIIWGEADSALVVEQTENLERWVPDLRVERLPGVTHWVQKEAPEEVTELLAAFFAE</sequence>
<keyword evidence="1 3" id="KW-0378">Hydrolase</keyword>
<evidence type="ECO:0000259" key="2">
    <source>
        <dbReference type="Pfam" id="PF00561"/>
    </source>
</evidence>
<organism evidence="3 4">
    <name type="scientific">Halorussus caseinilyticus</name>
    <dbReference type="NCBI Taxonomy" id="3034025"/>
    <lineage>
        <taxon>Archaea</taxon>
        <taxon>Methanobacteriati</taxon>
        <taxon>Methanobacteriota</taxon>
        <taxon>Stenosarchaea group</taxon>
        <taxon>Halobacteria</taxon>
        <taxon>Halobacteriales</taxon>
        <taxon>Haladaptataceae</taxon>
        <taxon>Halorussus</taxon>
    </lineage>
</organism>
<dbReference type="PRINTS" id="PR00111">
    <property type="entry name" value="ABHYDROLASE"/>
</dbReference>
<name>A0ABD5WI12_9EURY</name>
<dbReference type="EMBL" id="JBHSZH010000005">
    <property type="protein sequence ID" value="MFC7080186.1"/>
    <property type="molecule type" value="Genomic_DNA"/>
</dbReference>
<dbReference type="AlphaFoldDB" id="A0ABD5WI12"/>
<gene>
    <name evidence="3" type="ORF">ACFQJ6_08710</name>
</gene>
<dbReference type="GO" id="GO:0016787">
    <property type="term" value="F:hydrolase activity"/>
    <property type="evidence" value="ECO:0007669"/>
    <property type="project" value="UniProtKB-KW"/>
</dbReference>
<dbReference type="InterPro" id="IPR000073">
    <property type="entry name" value="AB_hydrolase_1"/>
</dbReference>
<dbReference type="Pfam" id="PF00561">
    <property type="entry name" value="Abhydrolase_1"/>
    <property type="match status" value="1"/>
</dbReference>
<keyword evidence="4" id="KW-1185">Reference proteome</keyword>
<dbReference type="Gene3D" id="3.40.50.1820">
    <property type="entry name" value="alpha/beta hydrolase"/>
    <property type="match status" value="1"/>
</dbReference>
<evidence type="ECO:0000313" key="3">
    <source>
        <dbReference type="EMBL" id="MFC7080186.1"/>
    </source>
</evidence>
<dbReference type="PRINTS" id="PR00412">
    <property type="entry name" value="EPOXHYDRLASE"/>
</dbReference>
<dbReference type="Proteomes" id="UP001596407">
    <property type="component" value="Unassembled WGS sequence"/>
</dbReference>
<evidence type="ECO:0000313" key="4">
    <source>
        <dbReference type="Proteomes" id="UP001596407"/>
    </source>
</evidence>
<dbReference type="RefSeq" id="WP_276281985.1">
    <property type="nucleotide sequence ID" value="NZ_CP119809.1"/>
</dbReference>
<dbReference type="InterPro" id="IPR029058">
    <property type="entry name" value="AB_hydrolase_fold"/>
</dbReference>
<accession>A0ABD5WI12</accession>
<comment type="caution">
    <text evidence="3">The sequence shown here is derived from an EMBL/GenBank/DDBJ whole genome shotgun (WGS) entry which is preliminary data.</text>
</comment>
<protein>
    <submittedName>
        <fullName evidence="3">Alpha/beta fold hydrolase</fullName>
    </submittedName>
</protein>
<evidence type="ECO:0000256" key="1">
    <source>
        <dbReference type="ARBA" id="ARBA00022801"/>
    </source>
</evidence>
<dbReference type="InterPro" id="IPR000639">
    <property type="entry name" value="Epox_hydrolase-like"/>
</dbReference>
<dbReference type="SUPFAM" id="SSF53474">
    <property type="entry name" value="alpha/beta-Hydrolases"/>
    <property type="match status" value="1"/>
</dbReference>
<feature type="domain" description="AB hydrolase-1" evidence="2">
    <location>
        <begin position="42"/>
        <end position="297"/>
    </location>
</feature>
<proteinExistence type="predicted"/>
<dbReference type="GeneID" id="79303214"/>
<dbReference type="PANTHER" id="PTHR43329">
    <property type="entry name" value="EPOXIDE HYDROLASE"/>
    <property type="match status" value="1"/>
</dbReference>
<reference evidence="3 4" key="1">
    <citation type="journal article" date="2019" name="Int. J. Syst. Evol. Microbiol.">
        <title>The Global Catalogue of Microorganisms (GCM) 10K type strain sequencing project: providing services to taxonomists for standard genome sequencing and annotation.</title>
        <authorList>
            <consortium name="The Broad Institute Genomics Platform"/>
            <consortium name="The Broad Institute Genome Sequencing Center for Infectious Disease"/>
            <person name="Wu L."/>
            <person name="Ma J."/>
        </authorList>
    </citation>
    <scope>NUCLEOTIDE SEQUENCE [LARGE SCALE GENOMIC DNA]</scope>
    <source>
        <strain evidence="3 4">DT72</strain>
    </source>
</reference>